<proteinExistence type="inferred from homology"/>
<dbReference type="GO" id="GO:0005524">
    <property type="term" value="F:ATP binding"/>
    <property type="evidence" value="ECO:0007669"/>
    <property type="project" value="UniProtKB-KW"/>
</dbReference>
<dbReference type="PROSITE" id="PS51987">
    <property type="entry name" value="GS_CATALYTIC"/>
    <property type="match status" value="1"/>
</dbReference>
<feature type="domain" description="GS beta-grasp" evidence="11">
    <location>
        <begin position="67"/>
        <end position="146"/>
    </location>
</feature>
<dbReference type="PROSITE" id="PS00180">
    <property type="entry name" value="GLNA_1"/>
    <property type="match status" value="1"/>
</dbReference>
<evidence type="ECO:0000313" key="13">
    <source>
        <dbReference type="EMBL" id="AVT44470.1"/>
    </source>
</evidence>
<dbReference type="SMR" id="A0A2R4G0U5"/>
<dbReference type="GO" id="GO:0004356">
    <property type="term" value="F:glutamine synthetase activity"/>
    <property type="evidence" value="ECO:0007669"/>
    <property type="project" value="UniProtKB-EC"/>
</dbReference>
<dbReference type="EC" id="6.3.1.2" evidence="3 10"/>
<evidence type="ECO:0000256" key="1">
    <source>
        <dbReference type="ARBA" id="ARBA00004496"/>
    </source>
</evidence>
<evidence type="ECO:0000256" key="5">
    <source>
        <dbReference type="ARBA" id="ARBA00022598"/>
    </source>
</evidence>
<dbReference type="PANTHER" id="PTHR20852:SF93">
    <property type="entry name" value="GLUTAMINE SYNTHETASE CYTOSOLIC ISOZYME 1-1"/>
    <property type="match status" value="1"/>
</dbReference>
<dbReference type="InterPro" id="IPR027303">
    <property type="entry name" value="Gln_synth_gly_rich_site"/>
</dbReference>
<evidence type="ECO:0000256" key="7">
    <source>
        <dbReference type="ARBA" id="ARBA00022840"/>
    </source>
</evidence>
<evidence type="ECO:0000256" key="2">
    <source>
        <dbReference type="ARBA" id="ARBA00009897"/>
    </source>
</evidence>
<dbReference type="InterPro" id="IPR027302">
    <property type="entry name" value="Gln_synth_N_conserv_site"/>
</dbReference>
<dbReference type="SUPFAM" id="SSF55931">
    <property type="entry name" value="Glutamine synthetase/guanido kinase"/>
    <property type="match status" value="1"/>
</dbReference>
<keyword evidence="4" id="KW-0963">Cytoplasm</keyword>
<keyword evidence="7 10" id="KW-0067">ATP-binding</keyword>
<evidence type="ECO:0000256" key="10">
    <source>
        <dbReference type="RuleBase" id="RU004356"/>
    </source>
</evidence>
<evidence type="ECO:0000256" key="9">
    <source>
        <dbReference type="RuleBase" id="RU000384"/>
    </source>
</evidence>
<feature type="domain" description="GS catalytic" evidence="12">
    <location>
        <begin position="153"/>
        <end position="402"/>
    </location>
</feature>
<dbReference type="Gene3D" id="3.30.590.10">
    <property type="entry name" value="Glutamine synthetase/guanido kinase, catalytic domain"/>
    <property type="match status" value="1"/>
</dbReference>
<dbReference type="GO" id="GO:0006542">
    <property type="term" value="P:glutamine biosynthetic process"/>
    <property type="evidence" value="ECO:0007669"/>
    <property type="project" value="InterPro"/>
</dbReference>
<evidence type="ECO:0000259" key="12">
    <source>
        <dbReference type="PROSITE" id="PS51987"/>
    </source>
</evidence>
<dbReference type="PROSITE" id="PS00181">
    <property type="entry name" value="GLNA_ATP"/>
    <property type="match status" value="1"/>
</dbReference>
<organism evidence="13">
    <name type="scientific">Gracilariopsis lemaneiformis</name>
    <name type="common">Red alga</name>
    <name type="synonym">Gracilaria lemaneiformis</name>
    <dbReference type="NCBI Taxonomy" id="2782"/>
    <lineage>
        <taxon>Eukaryota</taxon>
        <taxon>Rhodophyta</taxon>
        <taxon>Florideophyceae</taxon>
        <taxon>Rhodymeniophycidae</taxon>
        <taxon>Gracilariales</taxon>
        <taxon>Gracilariaceae</taxon>
        <taxon>Gracilariopsis</taxon>
    </lineage>
</organism>
<reference evidence="13" key="1">
    <citation type="submission" date="2017-04" db="EMBL/GenBank/DDBJ databases">
        <title>The cloning and expression analysis of hsp gene and gln gene on the development process of different strains of Gracialriopsis lemaneiformis.</title>
        <authorList>
            <person name="Peng C."/>
            <person name="Li X.D."/>
            <person name="Sui Z.H."/>
            <person name="Shang E.L."/>
            <person name="Liu H.X."/>
        </authorList>
    </citation>
    <scope>NUCLEOTIDE SEQUENCE</scope>
</reference>
<dbReference type="SMART" id="SM01230">
    <property type="entry name" value="Gln-synt_C"/>
    <property type="match status" value="1"/>
</dbReference>
<dbReference type="SUPFAM" id="SSF54368">
    <property type="entry name" value="Glutamine synthetase, N-terminal domain"/>
    <property type="match status" value="1"/>
</dbReference>
<evidence type="ECO:0000259" key="11">
    <source>
        <dbReference type="PROSITE" id="PS51986"/>
    </source>
</evidence>
<dbReference type="InterPro" id="IPR008146">
    <property type="entry name" value="Gln_synth_cat_dom"/>
</dbReference>
<dbReference type="Pfam" id="PF00120">
    <property type="entry name" value="Gln-synt_C"/>
    <property type="match status" value="1"/>
</dbReference>
<dbReference type="InterPro" id="IPR050292">
    <property type="entry name" value="Glutamine_Synthetase"/>
</dbReference>
<protein>
    <recommendedName>
        <fullName evidence="3 10">Glutamine synthetase</fullName>
        <ecNumber evidence="3 10">6.3.1.2</ecNumber>
    </recommendedName>
</protein>
<dbReference type="PROSITE" id="PS51986">
    <property type="entry name" value="GS_BETA_GRASP"/>
    <property type="match status" value="1"/>
</dbReference>
<sequence length="402" mass="43909">MFATHTTAFVPGGIALAVRNNPLNRAQCARRAALPTTATRRVSMNAAFGSNTELGGLLSLPLPPSVIMAEYVWLDGFFKLRSKSRTVNPGFSSPSDLPEWNYDGSSTCQAPGDDSEVILKPRAIYKDPFRGGDHILVMCDTYTPDGTPIETNTRADCDTIMSKAKDSVPWFGLEQEYFLFDPKTNKPLGFPAEGQPAPQGPYYCGVGCENAFGREIADAAWRAQLYAGLKVGGINAEVAPGQWEFQVGPCVGIEEGDMLWMARYILERVAEIAGVIVNYEPKPVKGDWNGSGCHTNFSTKAMREDGGYEKAILPAMVPMEKNAQDHIREYGKGNDQRLTGKHETAPIDEFRWGVADRGASVRIGSNVVKDGKGYFEDRRPAGNCDPYVVTKMLVKTVCGVSE</sequence>
<keyword evidence="6 10" id="KW-0547">Nucleotide-binding</keyword>
<dbReference type="InterPro" id="IPR014746">
    <property type="entry name" value="Gln_synth/guanido_kin_cat_dom"/>
</dbReference>
<comment type="similarity">
    <text evidence="2 8 9">Belongs to the glutamine synthetase family.</text>
</comment>
<dbReference type="EMBL" id="KY971286">
    <property type="protein sequence ID" value="AVT44470.1"/>
    <property type="molecule type" value="Genomic_DNA"/>
</dbReference>
<evidence type="ECO:0000256" key="4">
    <source>
        <dbReference type="ARBA" id="ARBA00022490"/>
    </source>
</evidence>
<evidence type="ECO:0000256" key="8">
    <source>
        <dbReference type="PROSITE-ProRule" id="PRU01330"/>
    </source>
</evidence>
<dbReference type="InterPro" id="IPR008147">
    <property type="entry name" value="Gln_synt_N"/>
</dbReference>
<dbReference type="GO" id="GO:0005737">
    <property type="term" value="C:cytoplasm"/>
    <property type="evidence" value="ECO:0007669"/>
    <property type="project" value="UniProtKB-SubCell"/>
</dbReference>
<evidence type="ECO:0000256" key="6">
    <source>
        <dbReference type="ARBA" id="ARBA00022741"/>
    </source>
</evidence>
<dbReference type="Gene3D" id="3.10.20.70">
    <property type="entry name" value="Glutamine synthetase, N-terminal domain"/>
    <property type="match status" value="1"/>
</dbReference>
<keyword evidence="5 10" id="KW-0436">Ligase</keyword>
<dbReference type="AlphaFoldDB" id="A0A2R4G0U5"/>
<dbReference type="PANTHER" id="PTHR20852">
    <property type="entry name" value="GLUTAMINE SYNTHETASE"/>
    <property type="match status" value="1"/>
</dbReference>
<name>A0A2R4G0U5_GRALE</name>
<gene>
    <name evidence="13" type="primary">gln</name>
</gene>
<comment type="subcellular location">
    <subcellularLocation>
        <location evidence="1">Cytoplasm</location>
    </subcellularLocation>
</comment>
<dbReference type="FunFam" id="3.30.590.10:FF:000004">
    <property type="entry name" value="Glutamine synthetase"/>
    <property type="match status" value="1"/>
</dbReference>
<dbReference type="InterPro" id="IPR036651">
    <property type="entry name" value="Gln_synt_N_sf"/>
</dbReference>
<comment type="catalytic activity">
    <reaction evidence="10">
        <text>L-glutamate + NH4(+) + ATP = L-glutamine + ADP + phosphate + H(+)</text>
        <dbReference type="Rhea" id="RHEA:16169"/>
        <dbReference type="ChEBI" id="CHEBI:15378"/>
        <dbReference type="ChEBI" id="CHEBI:28938"/>
        <dbReference type="ChEBI" id="CHEBI:29985"/>
        <dbReference type="ChEBI" id="CHEBI:30616"/>
        <dbReference type="ChEBI" id="CHEBI:43474"/>
        <dbReference type="ChEBI" id="CHEBI:58359"/>
        <dbReference type="ChEBI" id="CHEBI:456216"/>
        <dbReference type="EC" id="6.3.1.2"/>
    </reaction>
</comment>
<evidence type="ECO:0000256" key="3">
    <source>
        <dbReference type="ARBA" id="ARBA00012937"/>
    </source>
</evidence>
<accession>A0A2R4G0U5</accession>